<evidence type="ECO:0000313" key="3">
    <source>
        <dbReference type="Proteomes" id="UP000093267"/>
    </source>
</evidence>
<dbReference type="EMBL" id="CP014924">
    <property type="protein sequence ID" value="ANZ65986.1"/>
    <property type="molecule type" value="Genomic_DNA"/>
</dbReference>
<accession>A0A1B2IV93</accession>
<keyword evidence="1" id="KW-0472">Membrane</keyword>
<proteinExistence type="predicted"/>
<feature type="transmembrane region" description="Helical" evidence="1">
    <location>
        <begin position="12"/>
        <end position="30"/>
    </location>
</feature>
<sequence>MISARRLSKRRILGTALIGVMTIVFGASLLTREATLQSPQVLPRGRALMANHVRVRFVTGTGHLVSTYYWSTAHADGKGTDVTDIFNSDIIEADSGMNTHIPKNYSFDQTNVKNITALRNVKLGNTVNLVVIKNTTDASQSLWQRITNWFN</sequence>
<name>A0A1B2IV93_9LACO</name>
<dbReference type="OrthoDB" id="2322556at2"/>
<keyword evidence="3" id="KW-1185">Reference proteome</keyword>
<dbReference type="AlphaFoldDB" id="A0A1B2IV93"/>
<keyword evidence="1" id="KW-0812">Transmembrane</keyword>
<evidence type="ECO:0000313" key="2">
    <source>
        <dbReference type="EMBL" id="ANZ65986.1"/>
    </source>
</evidence>
<reference evidence="2 3" key="1">
    <citation type="submission" date="2016-03" db="EMBL/GenBank/DDBJ databases">
        <title>Pediococcus and Lactobacillus from brewery environment - whole genome sequencing and assembly.</title>
        <authorList>
            <person name="Behr J."/>
            <person name="Geissler A.J."/>
            <person name="Vogel R.F."/>
        </authorList>
    </citation>
    <scope>NUCLEOTIDE SEQUENCE [LARGE SCALE GENOMIC DNA]</scope>
    <source>
        <strain evidence="2 3">TMW 1.1995</strain>
    </source>
</reference>
<dbReference type="Proteomes" id="UP000093267">
    <property type="component" value="Chromosome"/>
</dbReference>
<dbReference type="KEGG" id="lpd:AYR62_01235"/>
<dbReference type="RefSeq" id="WP_065901313.1">
    <property type="nucleotide sequence ID" value="NZ_CP014912.1"/>
</dbReference>
<organism evidence="2 3">
    <name type="scientific">Secundilactobacillus paracollinoides</name>
    <dbReference type="NCBI Taxonomy" id="240427"/>
    <lineage>
        <taxon>Bacteria</taxon>
        <taxon>Bacillati</taxon>
        <taxon>Bacillota</taxon>
        <taxon>Bacilli</taxon>
        <taxon>Lactobacillales</taxon>
        <taxon>Lactobacillaceae</taxon>
        <taxon>Secundilactobacillus</taxon>
    </lineage>
</organism>
<evidence type="ECO:0000256" key="1">
    <source>
        <dbReference type="SAM" id="Phobius"/>
    </source>
</evidence>
<protein>
    <submittedName>
        <fullName evidence="2">Uncharacterized protein</fullName>
    </submittedName>
</protein>
<gene>
    <name evidence="2" type="ORF">AYR63_01730</name>
</gene>
<keyword evidence="1" id="KW-1133">Transmembrane helix</keyword>